<comment type="caution">
    <text evidence="2">The sequence shown here is derived from an EMBL/GenBank/DDBJ whole genome shotgun (WGS) entry which is preliminary data.</text>
</comment>
<dbReference type="Pfam" id="PF01041">
    <property type="entry name" value="DegT_DnrJ_EryC1"/>
    <property type="match status" value="1"/>
</dbReference>
<proteinExistence type="predicted"/>
<reference evidence="2" key="1">
    <citation type="journal article" date="2014" name="Front. Microbiol.">
        <title>High frequency of phylogenetically diverse reductive dehalogenase-homologous genes in deep subseafloor sedimentary metagenomes.</title>
        <authorList>
            <person name="Kawai M."/>
            <person name="Futagami T."/>
            <person name="Toyoda A."/>
            <person name="Takaki Y."/>
            <person name="Nishi S."/>
            <person name="Hori S."/>
            <person name="Arai W."/>
            <person name="Tsubouchi T."/>
            <person name="Morono Y."/>
            <person name="Uchiyama I."/>
            <person name="Ito T."/>
            <person name="Fujiyama A."/>
            <person name="Inagaki F."/>
            <person name="Takami H."/>
        </authorList>
    </citation>
    <scope>NUCLEOTIDE SEQUENCE</scope>
    <source>
        <strain evidence="2">Expedition CK06-06</strain>
    </source>
</reference>
<dbReference type="AlphaFoldDB" id="X1CJZ9"/>
<feature type="non-terminal residue" evidence="2">
    <location>
        <position position="1"/>
    </location>
</feature>
<sequence length="127" mass="14156">FEDTAQACGALYKKRKAGTIGDYGAFSFYPTKNIGACGDGGAIFTKSKEKYGKIKMLGNYGQSSKYYADIAGGINSRLDEIQSTILRVKLKYLDRWNSTKTKLATIYKEKIDHNNLPLQYQKGYDGV</sequence>
<dbReference type="InterPro" id="IPR000653">
    <property type="entry name" value="DegT/StrS_aminotransferase"/>
</dbReference>
<organism evidence="2">
    <name type="scientific">marine sediment metagenome</name>
    <dbReference type="NCBI Taxonomy" id="412755"/>
    <lineage>
        <taxon>unclassified sequences</taxon>
        <taxon>metagenomes</taxon>
        <taxon>ecological metagenomes</taxon>
    </lineage>
</organism>
<dbReference type="PANTHER" id="PTHR30244">
    <property type="entry name" value="TRANSAMINASE"/>
    <property type="match status" value="1"/>
</dbReference>
<protein>
    <recommendedName>
        <fullName evidence="3">Aminotransferase class V domain-containing protein</fullName>
    </recommendedName>
</protein>
<feature type="non-terminal residue" evidence="2">
    <location>
        <position position="127"/>
    </location>
</feature>
<dbReference type="GO" id="GO:0000271">
    <property type="term" value="P:polysaccharide biosynthetic process"/>
    <property type="evidence" value="ECO:0007669"/>
    <property type="project" value="TreeGrafter"/>
</dbReference>
<evidence type="ECO:0008006" key="3">
    <source>
        <dbReference type="Google" id="ProtNLM"/>
    </source>
</evidence>
<dbReference type="SUPFAM" id="SSF53383">
    <property type="entry name" value="PLP-dependent transferases"/>
    <property type="match status" value="1"/>
</dbReference>
<name>X1CJZ9_9ZZZZ</name>
<dbReference type="Gene3D" id="3.40.640.10">
    <property type="entry name" value="Type I PLP-dependent aspartate aminotransferase-like (Major domain)"/>
    <property type="match status" value="1"/>
</dbReference>
<dbReference type="GO" id="GO:0030170">
    <property type="term" value="F:pyridoxal phosphate binding"/>
    <property type="evidence" value="ECO:0007669"/>
    <property type="project" value="TreeGrafter"/>
</dbReference>
<dbReference type="InterPro" id="IPR015421">
    <property type="entry name" value="PyrdxlP-dep_Trfase_major"/>
</dbReference>
<dbReference type="GO" id="GO:0008483">
    <property type="term" value="F:transaminase activity"/>
    <property type="evidence" value="ECO:0007669"/>
    <property type="project" value="TreeGrafter"/>
</dbReference>
<dbReference type="EMBL" id="BART01038901">
    <property type="protein sequence ID" value="GAH08721.1"/>
    <property type="molecule type" value="Genomic_DNA"/>
</dbReference>
<keyword evidence="1" id="KW-0663">Pyridoxal phosphate</keyword>
<dbReference type="InterPro" id="IPR015424">
    <property type="entry name" value="PyrdxlP-dep_Trfase"/>
</dbReference>
<evidence type="ECO:0000256" key="1">
    <source>
        <dbReference type="ARBA" id="ARBA00022898"/>
    </source>
</evidence>
<dbReference type="PANTHER" id="PTHR30244:SF36">
    <property type="entry name" value="3-OXO-GLUCOSE-6-PHOSPHATE:GLUTAMATE AMINOTRANSFERASE"/>
    <property type="match status" value="1"/>
</dbReference>
<evidence type="ECO:0000313" key="2">
    <source>
        <dbReference type="EMBL" id="GAH08721.1"/>
    </source>
</evidence>
<accession>X1CJZ9</accession>
<gene>
    <name evidence="2" type="ORF">S01H4_64251</name>
</gene>